<organism evidence="2">
    <name type="scientific">Zea mays</name>
    <name type="common">Maize</name>
    <dbReference type="NCBI Taxonomy" id="4577"/>
    <lineage>
        <taxon>Eukaryota</taxon>
        <taxon>Viridiplantae</taxon>
        <taxon>Streptophyta</taxon>
        <taxon>Embryophyta</taxon>
        <taxon>Tracheophyta</taxon>
        <taxon>Spermatophyta</taxon>
        <taxon>Magnoliopsida</taxon>
        <taxon>Liliopsida</taxon>
        <taxon>Poales</taxon>
        <taxon>Poaceae</taxon>
        <taxon>PACMAD clade</taxon>
        <taxon>Panicoideae</taxon>
        <taxon>Andropogonodae</taxon>
        <taxon>Andropogoneae</taxon>
        <taxon>Tripsacinae</taxon>
        <taxon>Zea</taxon>
    </lineage>
</organism>
<name>A0A1D6J0U1_MAIZE</name>
<feature type="region of interest" description="Disordered" evidence="1">
    <location>
        <begin position="72"/>
        <end position="130"/>
    </location>
</feature>
<gene>
    <name evidence="2" type="ORF">ZEAMMB73_Zm00001d024643</name>
</gene>
<accession>A0A1D6J0U1</accession>
<dbReference type="ExpressionAtlas" id="A0A1D6J0U1">
    <property type="expression patterns" value="baseline and differential"/>
</dbReference>
<sequence length="240" mass="26298">MFLPVAQRRLPQVRRLPCRFHSLVLQLDDDVADLRTLVGRLASRASMEAVAEAATRLDRVLVSLSGLLDHPQAQDPLRRLSPSPFAERMTSSASPTRTAASATPWSRSPHSRPRPAPRCAGRSRPASRRLRARCAGPRGVSSLSVVAATARVEVDATPCWMSSPARFSAPSAMPRHVVVTTGSSFSTSMPWIWWVADLMRLMSRAKRQSTKRQHAATSAAGPQMEAAADPEERERKAAFE</sequence>
<feature type="non-terminal residue" evidence="2">
    <location>
        <position position="240"/>
    </location>
</feature>
<feature type="region of interest" description="Disordered" evidence="1">
    <location>
        <begin position="207"/>
        <end position="240"/>
    </location>
</feature>
<reference evidence="2" key="1">
    <citation type="submission" date="2015-12" db="EMBL/GenBank/DDBJ databases">
        <title>Update maize B73 reference genome by single molecule sequencing technologies.</title>
        <authorList>
            <consortium name="Maize Genome Sequencing Project"/>
            <person name="Ware D."/>
        </authorList>
    </citation>
    <scope>NUCLEOTIDE SEQUENCE</scope>
    <source>
        <tissue evidence="2">Seedling</tissue>
    </source>
</reference>
<dbReference type="AlphaFoldDB" id="A0A1D6J0U1"/>
<feature type="compositionally biased region" description="Basic and acidic residues" evidence="1">
    <location>
        <begin position="230"/>
        <end position="240"/>
    </location>
</feature>
<dbReference type="EMBL" id="CM000786">
    <property type="protein sequence ID" value="AQK41680.1"/>
    <property type="molecule type" value="Genomic_DNA"/>
</dbReference>
<feature type="compositionally biased region" description="Low complexity" evidence="1">
    <location>
        <begin position="90"/>
        <end position="108"/>
    </location>
</feature>
<protein>
    <submittedName>
        <fullName evidence="2">DUF241 domain protein</fullName>
    </submittedName>
</protein>
<dbReference type="InParanoid" id="A0A1D6J0U1"/>
<evidence type="ECO:0000313" key="2">
    <source>
        <dbReference type="EMBL" id="AQK41680.1"/>
    </source>
</evidence>
<evidence type="ECO:0000256" key="1">
    <source>
        <dbReference type="SAM" id="MobiDB-lite"/>
    </source>
</evidence>
<proteinExistence type="predicted"/>